<organism evidence="1 2">
    <name type="scientific">Pantoea brenneri</name>
    <dbReference type="NCBI Taxonomy" id="472694"/>
    <lineage>
        <taxon>Bacteria</taxon>
        <taxon>Pseudomonadati</taxon>
        <taxon>Pseudomonadota</taxon>
        <taxon>Gammaproteobacteria</taxon>
        <taxon>Enterobacterales</taxon>
        <taxon>Erwiniaceae</taxon>
        <taxon>Pantoea</taxon>
    </lineage>
</organism>
<dbReference type="AlphaFoldDB" id="A0AAX3J5T6"/>
<protein>
    <submittedName>
        <fullName evidence="1">Uncharacterized protein</fullName>
    </submittedName>
</protein>
<comment type="caution">
    <text evidence="1">The sequence shown here is derived from an EMBL/GenBank/DDBJ whole genome shotgun (WGS) entry which is preliminary data.</text>
</comment>
<gene>
    <name evidence="1" type="ORF">PANT111_170254</name>
</gene>
<dbReference type="EMBL" id="CABWMH010000009">
    <property type="protein sequence ID" value="VXB77847.1"/>
    <property type="molecule type" value="Genomic_DNA"/>
</dbReference>
<dbReference type="Proteomes" id="UP000433737">
    <property type="component" value="Unassembled WGS sequence"/>
</dbReference>
<reference evidence="1 2" key="1">
    <citation type="submission" date="2019-10" db="EMBL/GenBank/DDBJ databases">
        <authorList>
            <person name="Karimi E."/>
        </authorList>
    </citation>
    <scope>NUCLEOTIDE SEQUENCE [LARGE SCALE GENOMIC DNA]</scope>
    <source>
        <strain evidence="1">Pantoea sp. 111</strain>
    </source>
</reference>
<accession>A0AAX3J5T6</accession>
<name>A0AAX3J5T6_9GAMM</name>
<sequence length="61" mass="6584">MTAVKRKATGAYACSKAARAGDKNATRWPGYRRTSGMRCVIARAEPATDGAFASLRKAYFP</sequence>
<proteinExistence type="predicted"/>
<evidence type="ECO:0000313" key="1">
    <source>
        <dbReference type="EMBL" id="VXB77847.1"/>
    </source>
</evidence>
<evidence type="ECO:0000313" key="2">
    <source>
        <dbReference type="Proteomes" id="UP000433737"/>
    </source>
</evidence>